<keyword evidence="8" id="KW-1185">Reference proteome</keyword>
<dbReference type="Pfam" id="PF00096">
    <property type="entry name" value="zf-C2H2"/>
    <property type="match status" value="2"/>
</dbReference>
<name>A0A0R3VWF7_TAEAS</name>
<dbReference type="FunFam" id="3.30.160.60:FF:000100">
    <property type="entry name" value="Zinc finger 45-like"/>
    <property type="match status" value="1"/>
</dbReference>
<dbReference type="GO" id="GO:0000981">
    <property type="term" value="F:DNA-binding transcription factor activity, RNA polymerase II-specific"/>
    <property type="evidence" value="ECO:0007669"/>
    <property type="project" value="TreeGrafter"/>
</dbReference>
<accession>A0A0R3VWF7</accession>
<dbReference type="PANTHER" id="PTHR23235">
    <property type="entry name" value="KRUEPPEL-LIKE TRANSCRIPTION FACTOR"/>
    <property type="match status" value="1"/>
</dbReference>
<dbReference type="PROSITE" id="PS50157">
    <property type="entry name" value="ZINC_FINGER_C2H2_2"/>
    <property type="match status" value="3"/>
</dbReference>
<dbReference type="OrthoDB" id="6365676at2759"/>
<feature type="domain" description="C2H2-type" evidence="6">
    <location>
        <begin position="260"/>
        <end position="282"/>
    </location>
</feature>
<dbReference type="SUPFAM" id="SSF57667">
    <property type="entry name" value="beta-beta-alpha zinc fingers"/>
    <property type="match status" value="1"/>
</dbReference>
<dbReference type="AlphaFoldDB" id="A0A0R3VWF7"/>
<dbReference type="STRING" id="60517.A0A0R3VWF7"/>
<keyword evidence="3 5" id="KW-0863">Zinc-finger</keyword>
<evidence type="ECO:0000256" key="2">
    <source>
        <dbReference type="ARBA" id="ARBA00022737"/>
    </source>
</evidence>
<dbReference type="InterPro" id="IPR036236">
    <property type="entry name" value="Znf_C2H2_sf"/>
</dbReference>
<sequence>MEKIIQWLKKSPDAMCPPSAIGHGKEFSSFIPNITNANSMGTPSTNDFWSSCEYRALKSRTDALLNKTVVSAPSIAAPLPPLLTSQIWLNEVLPPPMPLPLPAPRSTLPSLPTRKLASWMLPNKQRAKEILKEPIQSPPLKSQYEFLQKLPQLLLPQSVCDTANGLAATVPDASHKCHKCMCPLCLVAAFGKLVQTMPQKLHFCWRCTKLYGKTSHLSAHLRNHSNTRPYKCHFQSCEKAFTRSDELQRHIRTHTGEKKFQCLMCGKRFMRSDHLSKHRKTHRPPMLSGPSEGLNAVVGPAALPVTCTVAAKEDSMMEDSIPSSELAPEGKGRLFLGAREIGISNSRYSIKKRRPGRYS</sequence>
<evidence type="ECO:0000256" key="1">
    <source>
        <dbReference type="ARBA" id="ARBA00022723"/>
    </source>
</evidence>
<dbReference type="GO" id="GO:0008270">
    <property type="term" value="F:zinc ion binding"/>
    <property type="evidence" value="ECO:0007669"/>
    <property type="project" value="UniProtKB-KW"/>
</dbReference>
<evidence type="ECO:0000256" key="5">
    <source>
        <dbReference type="PROSITE-ProRule" id="PRU00042"/>
    </source>
</evidence>
<proteinExistence type="predicted"/>
<feature type="domain" description="C2H2-type" evidence="6">
    <location>
        <begin position="202"/>
        <end position="229"/>
    </location>
</feature>
<evidence type="ECO:0000313" key="9">
    <source>
        <dbReference type="WBParaSite" id="TASK_0000175101-mRNA-1"/>
    </source>
</evidence>
<reference evidence="9" key="1">
    <citation type="submission" date="2017-02" db="UniProtKB">
        <authorList>
            <consortium name="WormBaseParasite"/>
        </authorList>
    </citation>
    <scope>IDENTIFICATION</scope>
</reference>
<keyword evidence="4" id="KW-0862">Zinc</keyword>
<dbReference type="Gene3D" id="3.30.160.60">
    <property type="entry name" value="Classic Zinc Finger"/>
    <property type="match status" value="3"/>
</dbReference>
<dbReference type="InterPro" id="IPR013087">
    <property type="entry name" value="Znf_C2H2_type"/>
</dbReference>
<evidence type="ECO:0000313" key="7">
    <source>
        <dbReference type="EMBL" id="VDK23609.1"/>
    </source>
</evidence>
<evidence type="ECO:0000259" key="6">
    <source>
        <dbReference type="PROSITE" id="PS50157"/>
    </source>
</evidence>
<dbReference type="Proteomes" id="UP000282613">
    <property type="component" value="Unassembled WGS sequence"/>
</dbReference>
<dbReference type="SMART" id="SM00355">
    <property type="entry name" value="ZnF_C2H2"/>
    <property type="match status" value="3"/>
</dbReference>
<reference evidence="7 8" key="2">
    <citation type="submission" date="2018-11" db="EMBL/GenBank/DDBJ databases">
        <authorList>
            <consortium name="Pathogen Informatics"/>
        </authorList>
    </citation>
    <scope>NUCLEOTIDE SEQUENCE [LARGE SCALE GENOMIC DNA]</scope>
</reference>
<dbReference type="PANTHER" id="PTHR23235:SF120">
    <property type="entry name" value="KRUPPEL-LIKE FACTOR 15"/>
    <property type="match status" value="1"/>
</dbReference>
<gene>
    <name evidence="7" type="ORF">TASK_LOCUS1752</name>
</gene>
<organism evidence="9">
    <name type="scientific">Taenia asiatica</name>
    <name type="common">Asian tapeworm</name>
    <dbReference type="NCBI Taxonomy" id="60517"/>
    <lineage>
        <taxon>Eukaryota</taxon>
        <taxon>Metazoa</taxon>
        <taxon>Spiralia</taxon>
        <taxon>Lophotrochozoa</taxon>
        <taxon>Platyhelminthes</taxon>
        <taxon>Cestoda</taxon>
        <taxon>Eucestoda</taxon>
        <taxon>Cyclophyllidea</taxon>
        <taxon>Taeniidae</taxon>
        <taxon>Taenia</taxon>
    </lineage>
</organism>
<feature type="domain" description="C2H2-type" evidence="6">
    <location>
        <begin position="230"/>
        <end position="259"/>
    </location>
</feature>
<dbReference type="EMBL" id="UYRS01000568">
    <property type="protein sequence ID" value="VDK23609.1"/>
    <property type="molecule type" value="Genomic_DNA"/>
</dbReference>
<dbReference type="PROSITE" id="PS00028">
    <property type="entry name" value="ZINC_FINGER_C2H2_1"/>
    <property type="match status" value="3"/>
</dbReference>
<keyword evidence="2" id="KW-0677">Repeat</keyword>
<dbReference type="WBParaSite" id="TASK_0000175101-mRNA-1">
    <property type="protein sequence ID" value="TASK_0000175101-mRNA-1"/>
    <property type="gene ID" value="TASK_0000175101"/>
</dbReference>
<dbReference type="FunFam" id="3.30.160.60:FF:000125">
    <property type="entry name" value="Putative zinc finger protein 143"/>
    <property type="match status" value="1"/>
</dbReference>
<evidence type="ECO:0000256" key="4">
    <source>
        <dbReference type="ARBA" id="ARBA00022833"/>
    </source>
</evidence>
<evidence type="ECO:0000256" key="3">
    <source>
        <dbReference type="ARBA" id="ARBA00022771"/>
    </source>
</evidence>
<protein>
    <submittedName>
        <fullName evidence="9">C2H2-type domain-containing protein</fullName>
    </submittedName>
</protein>
<keyword evidence="1" id="KW-0479">Metal-binding</keyword>
<dbReference type="GO" id="GO:0000978">
    <property type="term" value="F:RNA polymerase II cis-regulatory region sequence-specific DNA binding"/>
    <property type="evidence" value="ECO:0007669"/>
    <property type="project" value="TreeGrafter"/>
</dbReference>
<evidence type="ECO:0000313" key="8">
    <source>
        <dbReference type="Proteomes" id="UP000282613"/>
    </source>
</evidence>